<keyword evidence="2" id="KW-1185">Reference proteome</keyword>
<dbReference type="Gene3D" id="2.50.20.10">
    <property type="entry name" value="Lipoprotein localisation LolA/LolB/LppX"/>
    <property type="match status" value="1"/>
</dbReference>
<reference evidence="1 2" key="1">
    <citation type="submission" date="2016-11" db="EMBL/GenBank/DDBJ databases">
        <authorList>
            <person name="Jaros S."/>
            <person name="Januszkiewicz K."/>
            <person name="Wedrychowicz H."/>
        </authorList>
    </citation>
    <scope>NUCLEOTIDE SEQUENCE [LARGE SCALE GENOMIC DNA]</scope>
    <source>
        <strain evidence="1 2">CGMCC 1.7049</strain>
    </source>
</reference>
<proteinExistence type="predicted"/>
<organism evidence="1 2">
    <name type="scientific">Hydrocarboniphaga daqingensis</name>
    <dbReference type="NCBI Taxonomy" id="490188"/>
    <lineage>
        <taxon>Bacteria</taxon>
        <taxon>Pseudomonadati</taxon>
        <taxon>Pseudomonadota</taxon>
        <taxon>Gammaproteobacteria</taxon>
        <taxon>Nevskiales</taxon>
        <taxon>Nevskiaceae</taxon>
        <taxon>Hydrocarboniphaga</taxon>
    </lineage>
</organism>
<dbReference type="InterPro" id="IPR010752">
    <property type="entry name" value="DUF1329"/>
</dbReference>
<dbReference type="InterPro" id="IPR006311">
    <property type="entry name" value="TAT_signal"/>
</dbReference>
<dbReference type="STRING" id="490188.SAMN04488068_1183"/>
<dbReference type="PROSITE" id="PS51318">
    <property type="entry name" value="TAT"/>
    <property type="match status" value="1"/>
</dbReference>
<evidence type="ECO:0000313" key="2">
    <source>
        <dbReference type="Proteomes" id="UP000199758"/>
    </source>
</evidence>
<protein>
    <recommendedName>
        <fullName evidence="3">DUF1329 domain-containing protein</fullName>
    </recommendedName>
</protein>
<evidence type="ECO:0008006" key="3">
    <source>
        <dbReference type="Google" id="ProtNLM"/>
    </source>
</evidence>
<dbReference type="OrthoDB" id="5937151at2"/>
<dbReference type="Pfam" id="PF07044">
    <property type="entry name" value="DUF1329"/>
    <property type="match status" value="1"/>
</dbReference>
<gene>
    <name evidence="1" type="ORF">SAMN04488068_1183</name>
</gene>
<dbReference type="RefSeq" id="WP_072895210.1">
    <property type="nucleotide sequence ID" value="NZ_FQWZ01000002.1"/>
</dbReference>
<name>A0A1M5M0J3_9GAMM</name>
<dbReference type="CDD" id="cd16329">
    <property type="entry name" value="LolA_like"/>
    <property type="match status" value="1"/>
</dbReference>
<evidence type="ECO:0000313" key="1">
    <source>
        <dbReference type="EMBL" id="SHG70449.1"/>
    </source>
</evidence>
<sequence>MHIRRFDHDYGRRHFLKSVAAGVFGGGVLMPVWDAIANTGDPSKAYPDELLSIEGYTKGRINTGDEITADNVDLVKELLEPIKYQQIKTMGRRLKIVPTTRDIMRLSPWEYMEATLKNAGQARFDERGNIVTLQGKPWIGGTPFPNATSALELYAGLTMTWGRHDACMYAIREYDLSADGDVQFNYDCGWAELSPIGRVSMNPKPYLPGRENKLRYQSVFFTRPDSIKGTSFLNIWDYDQNTFPELYGYVSAFKRIRQFPTDQRFEPLIPGSTLYLSDAWAAGDPLYTWGNYRVVSRGPALSGVSGGWNAEHPNWEHKTHGGPKGKTFWDTQVEFVPEAVVIEAEPVKFPRAPVSKKRVWIDARTQLPIAMVSYDRRGEPYRSFDGAYGLYESGGKSFNDGAHPYWSWAHVHAFDIQTGRMTRLEQVREIAGHKTMVNDAVIYDRYLTNAALMRIGGSD</sequence>
<accession>A0A1M5M0J3</accession>
<dbReference type="Proteomes" id="UP000199758">
    <property type="component" value="Unassembled WGS sequence"/>
</dbReference>
<dbReference type="EMBL" id="FQWZ01000002">
    <property type="protein sequence ID" value="SHG70449.1"/>
    <property type="molecule type" value="Genomic_DNA"/>
</dbReference>
<dbReference type="AlphaFoldDB" id="A0A1M5M0J3"/>